<evidence type="ECO:0000259" key="2">
    <source>
        <dbReference type="PROSITE" id="PS50943"/>
    </source>
</evidence>
<feature type="compositionally biased region" description="Basic and acidic residues" evidence="1">
    <location>
        <begin position="106"/>
        <end position="128"/>
    </location>
</feature>
<feature type="domain" description="HTH cro/C1-type" evidence="2">
    <location>
        <begin position="11"/>
        <end position="66"/>
    </location>
</feature>
<evidence type="ECO:0000256" key="1">
    <source>
        <dbReference type="SAM" id="MobiDB-lite"/>
    </source>
</evidence>
<comment type="caution">
    <text evidence="3">The sequence shown here is derived from an EMBL/GenBank/DDBJ whole genome shotgun (WGS) entry which is preliminary data.</text>
</comment>
<dbReference type="RefSeq" id="WP_408073112.1">
    <property type="nucleotide sequence ID" value="NZ_JBELQB010000001.1"/>
</dbReference>
<dbReference type="CDD" id="cd00093">
    <property type="entry name" value="HTH_XRE"/>
    <property type="match status" value="1"/>
</dbReference>
<organism evidence="3 4">
    <name type="scientific">Flavobacterium rhizophilum</name>
    <dbReference type="NCBI Taxonomy" id="3163296"/>
    <lineage>
        <taxon>Bacteria</taxon>
        <taxon>Pseudomonadati</taxon>
        <taxon>Bacteroidota</taxon>
        <taxon>Flavobacteriia</taxon>
        <taxon>Flavobacteriales</taxon>
        <taxon>Flavobacteriaceae</taxon>
        <taxon>Flavobacterium</taxon>
    </lineage>
</organism>
<dbReference type="InterPro" id="IPR010982">
    <property type="entry name" value="Lambda_DNA-bd_dom_sf"/>
</dbReference>
<keyword evidence="4" id="KW-1185">Reference proteome</keyword>
<reference evidence="3 4" key="1">
    <citation type="submission" date="2024-06" db="EMBL/GenBank/DDBJ databases">
        <authorList>
            <person name="Kaempfer P."/>
            <person name="Viver T."/>
        </authorList>
    </citation>
    <scope>NUCLEOTIDE SEQUENCE [LARGE SCALE GENOMIC DNA]</scope>
    <source>
        <strain evidence="3 4">ST-75</strain>
    </source>
</reference>
<evidence type="ECO:0000313" key="4">
    <source>
        <dbReference type="Proteomes" id="UP001629059"/>
    </source>
</evidence>
<feature type="region of interest" description="Disordered" evidence="1">
    <location>
        <begin position="76"/>
        <end position="153"/>
    </location>
</feature>
<protein>
    <submittedName>
        <fullName evidence="3">Helix-turn-helix transcriptional regulator</fullName>
    </submittedName>
</protein>
<accession>A0ABW8Y8J4</accession>
<name>A0ABW8Y8J4_9FLAO</name>
<evidence type="ECO:0000313" key="3">
    <source>
        <dbReference type="EMBL" id="MFL9836117.1"/>
    </source>
</evidence>
<dbReference type="InterPro" id="IPR001387">
    <property type="entry name" value="Cro/C1-type_HTH"/>
</dbReference>
<dbReference type="PROSITE" id="PS50943">
    <property type="entry name" value="HTH_CROC1"/>
    <property type="match status" value="1"/>
</dbReference>
<proteinExistence type="predicted"/>
<dbReference type="Pfam" id="PF01381">
    <property type="entry name" value="HTH_3"/>
    <property type="match status" value="1"/>
</dbReference>
<dbReference type="SUPFAM" id="SSF47413">
    <property type="entry name" value="lambda repressor-like DNA-binding domains"/>
    <property type="match status" value="1"/>
</dbReference>
<gene>
    <name evidence="3" type="ORF">ABS768_01320</name>
</gene>
<dbReference type="Proteomes" id="UP001629059">
    <property type="component" value="Unassembled WGS sequence"/>
</dbReference>
<dbReference type="EMBL" id="JBELQB010000001">
    <property type="protein sequence ID" value="MFL9836117.1"/>
    <property type="molecule type" value="Genomic_DNA"/>
</dbReference>
<sequence length="181" mass="20492">MINTDDFIKRLENILDYYNISASVFADKIGVQRSSLSHLLSGRNKPSLDFVLRVTDNFPDVDLYWLLNGKGTFPKSENSAPEVNIPSPPSVYIESKSENSDVGDLFSEKTETDVPESESKEFEEKNNFEENTEAINKVPEKAEPSTNPAPPIDTIVNYNSDVEQVVIFYKDGTFKNYKPRK</sequence>
<dbReference type="Gene3D" id="1.10.260.40">
    <property type="entry name" value="lambda repressor-like DNA-binding domains"/>
    <property type="match status" value="1"/>
</dbReference>
<dbReference type="SMART" id="SM00530">
    <property type="entry name" value="HTH_XRE"/>
    <property type="match status" value="1"/>
</dbReference>